<evidence type="ECO:0000313" key="10">
    <source>
        <dbReference type="Proteomes" id="UP000642938"/>
    </source>
</evidence>
<feature type="domain" description="RNA polymerase sigma-70 region 2" evidence="5">
    <location>
        <begin position="20"/>
        <end position="79"/>
    </location>
</feature>
<keyword evidence="3" id="KW-0731">Sigma factor</keyword>
<dbReference type="GO" id="GO:0016987">
    <property type="term" value="F:sigma factor activity"/>
    <property type="evidence" value="ECO:0007669"/>
    <property type="project" value="UniProtKB-KW"/>
</dbReference>
<dbReference type="GO" id="GO:0003677">
    <property type="term" value="F:DNA binding"/>
    <property type="evidence" value="ECO:0007669"/>
    <property type="project" value="InterPro"/>
</dbReference>
<dbReference type="Pfam" id="PF08281">
    <property type="entry name" value="Sigma70_r4_2"/>
    <property type="match status" value="1"/>
</dbReference>
<dbReference type="Gene3D" id="1.10.1740.10">
    <property type="match status" value="1"/>
</dbReference>
<dbReference type="InterPro" id="IPR007627">
    <property type="entry name" value="RNA_pol_sigma70_r2"/>
</dbReference>
<dbReference type="InterPro" id="IPR036388">
    <property type="entry name" value="WH-like_DNA-bd_sf"/>
</dbReference>
<name>A0A7W6KE28_9SPHI</name>
<evidence type="ECO:0000256" key="1">
    <source>
        <dbReference type="ARBA" id="ARBA00010641"/>
    </source>
</evidence>
<dbReference type="RefSeq" id="WP_183767433.1">
    <property type="nucleotide sequence ID" value="NZ_BMHZ01000004.1"/>
</dbReference>
<dbReference type="InterPro" id="IPR013325">
    <property type="entry name" value="RNA_pol_sigma_r2"/>
</dbReference>
<evidence type="ECO:0000259" key="5">
    <source>
        <dbReference type="Pfam" id="PF04542"/>
    </source>
</evidence>
<evidence type="ECO:0000256" key="2">
    <source>
        <dbReference type="ARBA" id="ARBA00023015"/>
    </source>
</evidence>
<keyword evidence="10" id="KW-1185">Reference proteome</keyword>
<evidence type="ECO:0000259" key="6">
    <source>
        <dbReference type="Pfam" id="PF08281"/>
    </source>
</evidence>
<evidence type="ECO:0000313" key="7">
    <source>
        <dbReference type="EMBL" id="GGH15199.1"/>
    </source>
</evidence>
<accession>A0A7W6KE28</accession>
<dbReference type="SUPFAM" id="SSF88946">
    <property type="entry name" value="Sigma2 domain of RNA polymerase sigma factors"/>
    <property type="match status" value="1"/>
</dbReference>
<comment type="similarity">
    <text evidence="1">Belongs to the sigma-70 factor family. ECF subfamily.</text>
</comment>
<gene>
    <name evidence="7" type="ORF">GCM10007422_37090</name>
    <name evidence="8" type="ORF">GGQ60_003988</name>
</gene>
<dbReference type="Proteomes" id="UP000642938">
    <property type="component" value="Unassembled WGS sequence"/>
</dbReference>
<dbReference type="AlphaFoldDB" id="A0A7W6KE28"/>
<dbReference type="EMBL" id="BMHZ01000004">
    <property type="protein sequence ID" value="GGH15199.1"/>
    <property type="molecule type" value="Genomic_DNA"/>
</dbReference>
<keyword evidence="2" id="KW-0805">Transcription regulation</keyword>
<evidence type="ECO:0000256" key="4">
    <source>
        <dbReference type="ARBA" id="ARBA00023163"/>
    </source>
</evidence>
<dbReference type="GO" id="GO:0006352">
    <property type="term" value="P:DNA-templated transcription initiation"/>
    <property type="evidence" value="ECO:0007669"/>
    <property type="project" value="InterPro"/>
</dbReference>
<dbReference type="InterPro" id="IPR014284">
    <property type="entry name" value="RNA_pol_sigma-70_dom"/>
</dbReference>
<dbReference type="Proteomes" id="UP000532273">
    <property type="component" value="Unassembled WGS sequence"/>
</dbReference>
<sequence>MNEVMLPIPSSFKEKLVEEISLLKRLASGFAKDIQDAEDLVQDTVYKALLCYNRFEAGTNFKGWLYVLMRNIYINNYRKINLYRHITEVADDEQLTFSASRAYQNGGEESLAMKDVDLALKGLKTQESMPLKMFANGYKYREIAGWMKLPVGTIKTRIHVARAKLKSALKDYYQYKIIR</sequence>
<dbReference type="InterPro" id="IPR039425">
    <property type="entry name" value="RNA_pol_sigma-70-like"/>
</dbReference>
<reference evidence="7" key="4">
    <citation type="submission" date="2024-05" db="EMBL/GenBank/DDBJ databases">
        <authorList>
            <person name="Sun Q."/>
            <person name="Zhou Y."/>
        </authorList>
    </citation>
    <scope>NUCLEOTIDE SEQUENCE</scope>
    <source>
        <strain evidence="7">CGMCC 1.15287</strain>
    </source>
</reference>
<comment type="caution">
    <text evidence="8">The sequence shown here is derived from an EMBL/GenBank/DDBJ whole genome shotgun (WGS) entry which is preliminary data.</text>
</comment>
<reference evidence="8 9" key="3">
    <citation type="submission" date="2020-08" db="EMBL/GenBank/DDBJ databases">
        <title>Genomic Encyclopedia of Type Strains, Phase IV (KMG-IV): sequencing the most valuable type-strain genomes for metagenomic binning, comparative biology and taxonomic classification.</title>
        <authorList>
            <person name="Goeker M."/>
        </authorList>
    </citation>
    <scope>NUCLEOTIDE SEQUENCE [LARGE SCALE GENOMIC DNA]</scope>
    <source>
        <strain evidence="8 9">DSM 100774</strain>
    </source>
</reference>
<reference evidence="7" key="1">
    <citation type="journal article" date="2014" name="Int. J. Syst. Evol. Microbiol.">
        <title>Complete genome of a new Firmicutes species belonging to the dominant human colonic microbiota ('Ruminococcus bicirculans') reveals two chromosomes and a selective capacity to utilize plant glucans.</title>
        <authorList>
            <consortium name="NISC Comparative Sequencing Program"/>
            <person name="Wegmann U."/>
            <person name="Louis P."/>
            <person name="Goesmann A."/>
            <person name="Henrissat B."/>
            <person name="Duncan S.H."/>
            <person name="Flint H.J."/>
        </authorList>
    </citation>
    <scope>NUCLEOTIDE SEQUENCE</scope>
    <source>
        <strain evidence="7">CGMCC 1.15287</strain>
    </source>
</reference>
<dbReference type="PANTHER" id="PTHR43133">
    <property type="entry name" value="RNA POLYMERASE ECF-TYPE SIGMA FACTO"/>
    <property type="match status" value="1"/>
</dbReference>
<evidence type="ECO:0000256" key="3">
    <source>
        <dbReference type="ARBA" id="ARBA00023082"/>
    </source>
</evidence>
<evidence type="ECO:0000313" key="9">
    <source>
        <dbReference type="Proteomes" id="UP000532273"/>
    </source>
</evidence>
<proteinExistence type="inferred from homology"/>
<reference evidence="10" key="2">
    <citation type="journal article" date="2019" name="Int. J. Syst. Evol. Microbiol.">
        <title>The Global Catalogue of Microorganisms (GCM) 10K type strain sequencing project: providing services to taxonomists for standard genome sequencing and annotation.</title>
        <authorList>
            <consortium name="The Broad Institute Genomics Platform"/>
            <consortium name="The Broad Institute Genome Sequencing Center for Infectious Disease"/>
            <person name="Wu L."/>
            <person name="Ma J."/>
        </authorList>
    </citation>
    <scope>NUCLEOTIDE SEQUENCE [LARGE SCALE GENOMIC DNA]</scope>
    <source>
        <strain evidence="10">CGMCC 1.15287</strain>
    </source>
</reference>
<feature type="domain" description="RNA polymerase sigma factor 70 region 4 type 2" evidence="6">
    <location>
        <begin position="116"/>
        <end position="165"/>
    </location>
</feature>
<dbReference type="EMBL" id="JACIEF010000004">
    <property type="protein sequence ID" value="MBB4109960.1"/>
    <property type="molecule type" value="Genomic_DNA"/>
</dbReference>
<dbReference type="InterPro" id="IPR013324">
    <property type="entry name" value="RNA_pol_sigma_r3/r4-like"/>
</dbReference>
<organism evidence="8 9">
    <name type="scientific">Pedobacter zeae</name>
    <dbReference type="NCBI Taxonomy" id="1737356"/>
    <lineage>
        <taxon>Bacteria</taxon>
        <taxon>Pseudomonadati</taxon>
        <taxon>Bacteroidota</taxon>
        <taxon>Sphingobacteriia</taxon>
        <taxon>Sphingobacteriales</taxon>
        <taxon>Sphingobacteriaceae</taxon>
        <taxon>Pedobacter</taxon>
    </lineage>
</organism>
<dbReference type="NCBIfam" id="TIGR02937">
    <property type="entry name" value="sigma70-ECF"/>
    <property type="match status" value="1"/>
</dbReference>
<dbReference type="Gene3D" id="1.10.10.10">
    <property type="entry name" value="Winged helix-like DNA-binding domain superfamily/Winged helix DNA-binding domain"/>
    <property type="match status" value="1"/>
</dbReference>
<dbReference type="InterPro" id="IPR013249">
    <property type="entry name" value="RNA_pol_sigma70_r4_t2"/>
</dbReference>
<keyword evidence="4" id="KW-0804">Transcription</keyword>
<dbReference type="SUPFAM" id="SSF88659">
    <property type="entry name" value="Sigma3 and sigma4 domains of RNA polymerase sigma factors"/>
    <property type="match status" value="1"/>
</dbReference>
<protein>
    <submittedName>
        <fullName evidence="7">RNA polymerase sigma factor</fullName>
    </submittedName>
    <submittedName>
        <fullName evidence="8">RNA polymerase sigma-70 factor (ECF subfamily)</fullName>
    </submittedName>
</protein>
<dbReference type="Pfam" id="PF04542">
    <property type="entry name" value="Sigma70_r2"/>
    <property type="match status" value="1"/>
</dbReference>
<evidence type="ECO:0000313" key="8">
    <source>
        <dbReference type="EMBL" id="MBB4109960.1"/>
    </source>
</evidence>
<dbReference type="PANTHER" id="PTHR43133:SF25">
    <property type="entry name" value="RNA POLYMERASE SIGMA FACTOR RFAY-RELATED"/>
    <property type="match status" value="1"/>
</dbReference>